<keyword evidence="3" id="KW-1185">Reference proteome</keyword>
<name>A0A8J2L000_9HEXA</name>
<dbReference type="Pfam" id="PF18701">
    <property type="entry name" value="DUF5641"/>
    <property type="match status" value="1"/>
</dbReference>
<gene>
    <name evidence="2" type="ORF">AFUS01_LOCUS23383</name>
</gene>
<feature type="domain" description="DUF5641" evidence="1">
    <location>
        <begin position="120"/>
        <end position="213"/>
    </location>
</feature>
<sequence length="226" mass="25579">MSSCERRIQFKGSSSSLQPIVSPWHFNPPSTPHFGGLWESGVRVVKVNLKRVIGTTTLNFEEFATLLAQVESCVNSRPLSPSSSNPEDLTALTAGHFLIGAPLNSLPEPDLTDTKLSRLSRWQLCEQLSQHFWKRWHTEYLLQLQQRHKWNSSSENLKEGTLVLLKDERLPPTQWKLGRILQVHPGHDGLVRVVTIKTSTGEFKRPIVKLCPLPFEQPVSITKNDS</sequence>
<dbReference type="PANTHER" id="PTHR47331">
    <property type="entry name" value="PHD-TYPE DOMAIN-CONTAINING PROTEIN"/>
    <property type="match status" value="1"/>
</dbReference>
<dbReference type="EMBL" id="CAJVCH010281124">
    <property type="protein sequence ID" value="CAG7784714.1"/>
    <property type="molecule type" value="Genomic_DNA"/>
</dbReference>
<comment type="caution">
    <text evidence="2">The sequence shown here is derived from an EMBL/GenBank/DDBJ whole genome shotgun (WGS) entry which is preliminary data.</text>
</comment>
<accession>A0A8J2L000</accession>
<evidence type="ECO:0000259" key="1">
    <source>
        <dbReference type="Pfam" id="PF18701"/>
    </source>
</evidence>
<organism evidence="2 3">
    <name type="scientific">Allacma fusca</name>
    <dbReference type="NCBI Taxonomy" id="39272"/>
    <lineage>
        <taxon>Eukaryota</taxon>
        <taxon>Metazoa</taxon>
        <taxon>Ecdysozoa</taxon>
        <taxon>Arthropoda</taxon>
        <taxon>Hexapoda</taxon>
        <taxon>Collembola</taxon>
        <taxon>Symphypleona</taxon>
        <taxon>Sminthuridae</taxon>
        <taxon>Allacma</taxon>
    </lineage>
</organism>
<protein>
    <recommendedName>
        <fullName evidence="1">DUF5641 domain-containing protein</fullName>
    </recommendedName>
</protein>
<dbReference type="Proteomes" id="UP000708208">
    <property type="component" value="Unassembled WGS sequence"/>
</dbReference>
<evidence type="ECO:0000313" key="2">
    <source>
        <dbReference type="EMBL" id="CAG7784714.1"/>
    </source>
</evidence>
<dbReference type="InterPro" id="IPR040676">
    <property type="entry name" value="DUF5641"/>
</dbReference>
<evidence type="ECO:0000313" key="3">
    <source>
        <dbReference type="Proteomes" id="UP000708208"/>
    </source>
</evidence>
<dbReference type="OrthoDB" id="8052806at2759"/>
<dbReference type="AlphaFoldDB" id="A0A8J2L000"/>
<reference evidence="2" key="1">
    <citation type="submission" date="2021-06" db="EMBL/GenBank/DDBJ databases">
        <authorList>
            <person name="Hodson N. C."/>
            <person name="Mongue J. A."/>
            <person name="Jaron S. K."/>
        </authorList>
    </citation>
    <scope>NUCLEOTIDE SEQUENCE</scope>
</reference>
<proteinExistence type="predicted"/>